<proteinExistence type="predicted"/>
<accession>A0AAV4NHV5</accession>
<gene>
    <name evidence="1" type="ORF">CEXT_422451</name>
</gene>
<sequence>MRNDLGGIIFVTPFEGGDDGARGGGAWWPYKWFGGNSRKALAYIIFFLITLEAKLPQLATSFPSDKDRESINAEAIASPIFWSFLRAPALTDI</sequence>
<name>A0AAV4NHV5_CAEEX</name>
<protein>
    <submittedName>
        <fullName evidence="1">Uncharacterized protein</fullName>
    </submittedName>
</protein>
<dbReference type="EMBL" id="BPLR01003284">
    <property type="protein sequence ID" value="GIX83039.1"/>
    <property type="molecule type" value="Genomic_DNA"/>
</dbReference>
<organism evidence="1 2">
    <name type="scientific">Caerostris extrusa</name>
    <name type="common">Bark spider</name>
    <name type="synonym">Caerostris bankana</name>
    <dbReference type="NCBI Taxonomy" id="172846"/>
    <lineage>
        <taxon>Eukaryota</taxon>
        <taxon>Metazoa</taxon>
        <taxon>Ecdysozoa</taxon>
        <taxon>Arthropoda</taxon>
        <taxon>Chelicerata</taxon>
        <taxon>Arachnida</taxon>
        <taxon>Araneae</taxon>
        <taxon>Araneomorphae</taxon>
        <taxon>Entelegynae</taxon>
        <taxon>Araneoidea</taxon>
        <taxon>Araneidae</taxon>
        <taxon>Caerostris</taxon>
    </lineage>
</organism>
<dbReference type="Proteomes" id="UP001054945">
    <property type="component" value="Unassembled WGS sequence"/>
</dbReference>
<comment type="caution">
    <text evidence="1">The sequence shown here is derived from an EMBL/GenBank/DDBJ whole genome shotgun (WGS) entry which is preliminary data.</text>
</comment>
<evidence type="ECO:0000313" key="2">
    <source>
        <dbReference type="Proteomes" id="UP001054945"/>
    </source>
</evidence>
<keyword evidence="2" id="KW-1185">Reference proteome</keyword>
<reference evidence="1 2" key="1">
    <citation type="submission" date="2021-06" db="EMBL/GenBank/DDBJ databases">
        <title>Caerostris extrusa draft genome.</title>
        <authorList>
            <person name="Kono N."/>
            <person name="Arakawa K."/>
        </authorList>
    </citation>
    <scope>NUCLEOTIDE SEQUENCE [LARGE SCALE GENOMIC DNA]</scope>
</reference>
<dbReference type="AlphaFoldDB" id="A0AAV4NHV5"/>
<evidence type="ECO:0000313" key="1">
    <source>
        <dbReference type="EMBL" id="GIX83039.1"/>
    </source>
</evidence>